<dbReference type="RefSeq" id="YP_009448975.1">
    <property type="nucleotide sequence ID" value="NC_036594.1"/>
</dbReference>
<keyword evidence="2" id="KW-1185">Reference proteome</keyword>
<sequence>MSQESIYSKVFSNKDGAKNEANKVKPLSLKEMRENILACLEVGGDFNKNSDTTYKICNLMIRLVRECLGNTPKEIYDNILRKAQDGRKEEYILQSYVDDKDEGVMISWIKNHGDFMLPLNSLSNETLNFGNCSVNLIKIFRTIESSNAASFPLMSALLDRKVEKLRFTLTIKPDSKCNIL</sequence>
<organism evidence="1">
    <name type="scientific">Orpheovirus IHUMI-LCC2</name>
    <dbReference type="NCBI Taxonomy" id="2023057"/>
    <lineage>
        <taxon>Viruses</taxon>
        <taxon>Varidnaviria</taxon>
        <taxon>Bamfordvirae</taxon>
        <taxon>Nucleocytoviricota</taxon>
        <taxon>Megaviricetes</taxon>
        <taxon>Pimascovirales</taxon>
        <taxon>Ocovirineae</taxon>
        <taxon>Orpheoviridae</taxon>
        <taxon>Alphaorpheovirus</taxon>
        <taxon>Alphaorpheovirus massiliense</taxon>
    </lineage>
</organism>
<dbReference type="GeneID" id="35382593"/>
<protein>
    <submittedName>
        <fullName evidence="1">Uncharacterized protein</fullName>
    </submittedName>
</protein>
<gene>
    <name evidence="1" type="ORF">ORPV_769</name>
</gene>
<dbReference type="Proteomes" id="UP000236316">
    <property type="component" value="Segment"/>
</dbReference>
<dbReference type="EMBL" id="LT906555">
    <property type="protein sequence ID" value="SNW62673.1"/>
    <property type="molecule type" value="Genomic_DNA"/>
</dbReference>
<dbReference type="KEGG" id="vg:35382593"/>
<evidence type="ECO:0000313" key="2">
    <source>
        <dbReference type="Proteomes" id="UP000236316"/>
    </source>
</evidence>
<proteinExistence type="predicted"/>
<evidence type="ECO:0000313" key="1">
    <source>
        <dbReference type="EMBL" id="SNW62673.1"/>
    </source>
</evidence>
<reference evidence="1" key="1">
    <citation type="submission" date="2017-08" db="EMBL/GenBank/DDBJ databases">
        <authorList>
            <consortium name="Urmite Genomes"/>
        </authorList>
    </citation>
    <scope>NUCLEOTIDE SEQUENCE [LARGE SCALE GENOMIC DNA]</scope>
    <source>
        <strain evidence="1">IHUMI-LCC2</strain>
    </source>
</reference>
<accession>A0A2I2L562</accession>
<name>A0A2I2L562_9VIRU</name>